<feature type="chain" id="PRO_5043909699" description="Cuticle protein 6" evidence="3">
    <location>
        <begin position="19"/>
        <end position="204"/>
    </location>
</feature>
<dbReference type="GO" id="GO:0008010">
    <property type="term" value="F:structural constituent of chitin-based larval cuticle"/>
    <property type="evidence" value="ECO:0007669"/>
    <property type="project" value="TreeGrafter"/>
</dbReference>
<feature type="non-terminal residue" evidence="4">
    <location>
        <position position="204"/>
    </location>
</feature>
<dbReference type="EMBL" id="CAXKWB010085892">
    <property type="protein sequence ID" value="CAL4210623.1"/>
    <property type="molecule type" value="Genomic_DNA"/>
</dbReference>
<dbReference type="PROSITE" id="PS51155">
    <property type="entry name" value="CHIT_BIND_RR_2"/>
    <property type="match status" value="1"/>
</dbReference>
<protein>
    <recommendedName>
        <fullName evidence="6">Cuticle protein 6</fullName>
    </recommendedName>
</protein>
<sequence length="204" mass="21731">MNALKVITLAAVAACGSTQHIGYPGLNYGYQGLHHGHHGLNQGLNHGLHHGLQHGVHHGYSGLLHGTSYLGNQYATPYSPIQTQYHSQDELGQYSFGYAAGPANRAETRDAYGNVRGSYNYIDPNGQIQTTHYVADHLGFRVSGTNLPVGPDAPAVAALVAPEPVVDLPEVVKAREEFLALYNEAAAAAAAAPDARKKRSTELV</sequence>
<dbReference type="PRINTS" id="PR00947">
    <property type="entry name" value="CUTICLE"/>
</dbReference>
<comment type="caution">
    <text evidence="4">The sequence shown here is derived from an EMBL/GenBank/DDBJ whole genome shotgun (WGS) entry which is preliminary data.</text>
</comment>
<gene>
    <name evidence="4" type="ORF">MNOR_LOCUS38333</name>
</gene>
<accession>A0AAV2SM57</accession>
<keyword evidence="1 2" id="KW-0193">Cuticle</keyword>
<dbReference type="InterPro" id="IPR031311">
    <property type="entry name" value="CHIT_BIND_RR_consensus"/>
</dbReference>
<dbReference type="InterPro" id="IPR050468">
    <property type="entry name" value="Cuticle_Struct_Prot"/>
</dbReference>
<dbReference type="InterPro" id="IPR000618">
    <property type="entry name" value="Insect_cuticle"/>
</dbReference>
<dbReference type="PROSITE" id="PS00233">
    <property type="entry name" value="CHIT_BIND_RR_1"/>
    <property type="match status" value="1"/>
</dbReference>
<dbReference type="AlphaFoldDB" id="A0AAV2SM57"/>
<feature type="signal peptide" evidence="3">
    <location>
        <begin position="1"/>
        <end position="18"/>
    </location>
</feature>
<reference evidence="4 5" key="1">
    <citation type="submission" date="2024-05" db="EMBL/GenBank/DDBJ databases">
        <authorList>
            <person name="Wallberg A."/>
        </authorList>
    </citation>
    <scope>NUCLEOTIDE SEQUENCE [LARGE SCALE GENOMIC DNA]</scope>
</reference>
<evidence type="ECO:0000313" key="4">
    <source>
        <dbReference type="EMBL" id="CAL4210623.1"/>
    </source>
</evidence>
<evidence type="ECO:0000256" key="3">
    <source>
        <dbReference type="SAM" id="SignalP"/>
    </source>
</evidence>
<name>A0AAV2SM57_MEGNR</name>
<organism evidence="4 5">
    <name type="scientific">Meganyctiphanes norvegica</name>
    <name type="common">Northern krill</name>
    <name type="synonym">Thysanopoda norvegica</name>
    <dbReference type="NCBI Taxonomy" id="48144"/>
    <lineage>
        <taxon>Eukaryota</taxon>
        <taxon>Metazoa</taxon>
        <taxon>Ecdysozoa</taxon>
        <taxon>Arthropoda</taxon>
        <taxon>Crustacea</taxon>
        <taxon>Multicrustacea</taxon>
        <taxon>Malacostraca</taxon>
        <taxon>Eumalacostraca</taxon>
        <taxon>Eucarida</taxon>
        <taxon>Euphausiacea</taxon>
        <taxon>Euphausiidae</taxon>
        <taxon>Meganyctiphanes</taxon>
    </lineage>
</organism>
<dbReference type="GO" id="GO:0062129">
    <property type="term" value="C:chitin-based extracellular matrix"/>
    <property type="evidence" value="ECO:0007669"/>
    <property type="project" value="TreeGrafter"/>
</dbReference>
<proteinExistence type="predicted"/>
<dbReference type="Pfam" id="PF00379">
    <property type="entry name" value="Chitin_bind_4"/>
    <property type="match status" value="1"/>
</dbReference>
<dbReference type="PANTHER" id="PTHR10380">
    <property type="entry name" value="CUTICLE PROTEIN"/>
    <property type="match status" value="1"/>
</dbReference>
<dbReference type="Proteomes" id="UP001497623">
    <property type="component" value="Unassembled WGS sequence"/>
</dbReference>
<evidence type="ECO:0000313" key="5">
    <source>
        <dbReference type="Proteomes" id="UP001497623"/>
    </source>
</evidence>
<keyword evidence="3" id="KW-0732">Signal</keyword>
<keyword evidence="5" id="KW-1185">Reference proteome</keyword>
<evidence type="ECO:0000256" key="1">
    <source>
        <dbReference type="ARBA" id="ARBA00022460"/>
    </source>
</evidence>
<evidence type="ECO:0000256" key="2">
    <source>
        <dbReference type="PROSITE-ProRule" id="PRU00497"/>
    </source>
</evidence>
<dbReference type="PANTHER" id="PTHR10380:SF196">
    <property type="entry name" value="CUTICULAR PROTEIN 72EA"/>
    <property type="match status" value="1"/>
</dbReference>
<evidence type="ECO:0008006" key="6">
    <source>
        <dbReference type="Google" id="ProtNLM"/>
    </source>
</evidence>